<keyword evidence="3" id="KW-1185">Reference proteome</keyword>
<evidence type="ECO:0000256" key="1">
    <source>
        <dbReference type="SAM" id="SignalP"/>
    </source>
</evidence>
<protein>
    <recommendedName>
        <fullName evidence="4">Odorant binding protein</fullName>
    </recommendedName>
</protein>
<dbReference type="InterPro" id="IPR036728">
    <property type="entry name" value="PBP_GOBP_sf"/>
</dbReference>
<dbReference type="EMBL" id="JAZDUA010000484">
    <property type="protein sequence ID" value="KAK7791965.1"/>
    <property type="molecule type" value="Genomic_DNA"/>
</dbReference>
<accession>A0AAN9YYX5</accession>
<evidence type="ECO:0000313" key="3">
    <source>
        <dbReference type="Proteomes" id="UP001378592"/>
    </source>
</evidence>
<sequence>MALLIALVGLAAVAERASATCGMMAGMMGSFFSECRSTAGCEVSDEYFRRFMSMDVSLVDEDISGVKEREQAWNFVSCLYGQAGIVDENGDFNKDGFNMYVGAIWKEKDERKNALNIIKAAAEEASTEGSCPAEKALLFYRKLKENELCLPQKIRNNMKMKDAVRTCLAKYPIGFVDMMNILGMKHPMTDVEASYATCFMMEVSGEGDEICPNYLPELMEKNPDKDRAAQVIEAYNKCKEAKGYTDKCFKRDNFEEIKTYFHYMYDCLPEHCDDMSYDDVCPLH</sequence>
<evidence type="ECO:0000313" key="2">
    <source>
        <dbReference type="EMBL" id="KAK7791965.1"/>
    </source>
</evidence>
<dbReference type="Proteomes" id="UP001378592">
    <property type="component" value="Unassembled WGS sequence"/>
</dbReference>
<dbReference type="Gene3D" id="1.10.238.20">
    <property type="entry name" value="Pheromone/general odorant binding protein domain"/>
    <property type="match status" value="1"/>
</dbReference>
<dbReference type="GO" id="GO:0005549">
    <property type="term" value="F:odorant binding"/>
    <property type="evidence" value="ECO:0007669"/>
    <property type="project" value="InterPro"/>
</dbReference>
<evidence type="ECO:0008006" key="4">
    <source>
        <dbReference type="Google" id="ProtNLM"/>
    </source>
</evidence>
<name>A0AAN9YYX5_9ORTH</name>
<proteinExistence type="predicted"/>
<reference evidence="2 3" key="1">
    <citation type="submission" date="2024-03" db="EMBL/GenBank/DDBJ databases">
        <title>The genome assembly and annotation of the cricket Gryllus longicercus Weissman &amp; Gray.</title>
        <authorList>
            <person name="Szrajer S."/>
            <person name="Gray D."/>
            <person name="Ylla G."/>
        </authorList>
    </citation>
    <scope>NUCLEOTIDE SEQUENCE [LARGE SCALE GENOMIC DNA]</scope>
    <source>
        <strain evidence="2">DAG 2021-001</strain>
        <tissue evidence="2">Whole body minus gut</tissue>
    </source>
</reference>
<gene>
    <name evidence="2" type="ORF">R5R35_005932</name>
</gene>
<comment type="caution">
    <text evidence="2">The sequence shown here is derived from an EMBL/GenBank/DDBJ whole genome shotgun (WGS) entry which is preliminary data.</text>
</comment>
<dbReference type="AlphaFoldDB" id="A0AAN9YYX5"/>
<dbReference type="SUPFAM" id="SSF47565">
    <property type="entry name" value="Insect pheromone/odorant-binding proteins"/>
    <property type="match status" value="1"/>
</dbReference>
<organism evidence="2 3">
    <name type="scientific">Gryllus longicercus</name>
    <dbReference type="NCBI Taxonomy" id="2509291"/>
    <lineage>
        <taxon>Eukaryota</taxon>
        <taxon>Metazoa</taxon>
        <taxon>Ecdysozoa</taxon>
        <taxon>Arthropoda</taxon>
        <taxon>Hexapoda</taxon>
        <taxon>Insecta</taxon>
        <taxon>Pterygota</taxon>
        <taxon>Neoptera</taxon>
        <taxon>Polyneoptera</taxon>
        <taxon>Orthoptera</taxon>
        <taxon>Ensifera</taxon>
        <taxon>Gryllidea</taxon>
        <taxon>Grylloidea</taxon>
        <taxon>Gryllidae</taxon>
        <taxon>Gryllinae</taxon>
        <taxon>Gryllus</taxon>
    </lineage>
</organism>
<feature type="chain" id="PRO_5043019202" description="Odorant binding protein" evidence="1">
    <location>
        <begin position="20"/>
        <end position="284"/>
    </location>
</feature>
<keyword evidence="1" id="KW-0732">Signal</keyword>
<feature type="signal peptide" evidence="1">
    <location>
        <begin position="1"/>
        <end position="19"/>
    </location>
</feature>